<evidence type="ECO:0000313" key="3">
    <source>
        <dbReference type="Proteomes" id="UP000316096"/>
    </source>
</evidence>
<evidence type="ECO:0000313" key="2">
    <source>
        <dbReference type="EMBL" id="TQL90281.1"/>
    </source>
</evidence>
<dbReference type="AlphaFoldDB" id="A0A543BZN2"/>
<feature type="transmembrane region" description="Helical" evidence="1">
    <location>
        <begin position="273"/>
        <end position="293"/>
    </location>
</feature>
<dbReference type="EMBL" id="VFOZ01000002">
    <property type="protein sequence ID" value="TQL90281.1"/>
    <property type="molecule type" value="Genomic_DNA"/>
</dbReference>
<sequence>MNGYRVDFGELEDLYKKFWLLQPSVDDFSRRTAALHPAPTDFPEAAADFAIRINQRSKEAGTLASLLSAGHRNATQKVSATGYRYGSAEAENDRKIRDEGELLADHSDPGSGPPYAARIFAGAVPVSSALSSLAGYMRAARLARSPVFMGLSTFSALSALSVNIYATTILLRNLRDPGVWEDRGSEAAGLKDDLSGHADVVHHAVNASYDYLEGETGDAFRTSVTSQLEGPTRVLAEALGEIADSSSDAAEAQRKFNNTIAFMAPICASLMSYVGYVYPPAELALAAAWLLFVTARRDELRASLDQAAAQLGPGGEVAAAGERLRRGLGASGESPSPAV</sequence>
<dbReference type="RefSeq" id="WP_141962335.1">
    <property type="nucleotide sequence ID" value="NZ_VFOZ01000002.1"/>
</dbReference>
<dbReference type="Proteomes" id="UP000316096">
    <property type="component" value="Unassembled WGS sequence"/>
</dbReference>
<evidence type="ECO:0000256" key="1">
    <source>
        <dbReference type="SAM" id="Phobius"/>
    </source>
</evidence>
<name>A0A543BZN2_9ACTN</name>
<feature type="transmembrane region" description="Helical" evidence="1">
    <location>
        <begin position="148"/>
        <end position="171"/>
    </location>
</feature>
<protein>
    <submittedName>
        <fullName evidence="2">Uncharacterized protein</fullName>
    </submittedName>
</protein>
<organism evidence="2 3">
    <name type="scientific">Actinoallomurus bryophytorum</name>
    <dbReference type="NCBI Taxonomy" id="1490222"/>
    <lineage>
        <taxon>Bacteria</taxon>
        <taxon>Bacillati</taxon>
        <taxon>Actinomycetota</taxon>
        <taxon>Actinomycetes</taxon>
        <taxon>Streptosporangiales</taxon>
        <taxon>Thermomonosporaceae</taxon>
        <taxon>Actinoallomurus</taxon>
    </lineage>
</organism>
<keyword evidence="1" id="KW-0812">Transmembrane</keyword>
<reference evidence="2 3" key="1">
    <citation type="submission" date="2019-06" db="EMBL/GenBank/DDBJ databases">
        <title>Sequencing the genomes of 1000 actinobacteria strains.</title>
        <authorList>
            <person name="Klenk H.-P."/>
        </authorList>
    </citation>
    <scope>NUCLEOTIDE SEQUENCE [LARGE SCALE GENOMIC DNA]</scope>
    <source>
        <strain evidence="2 3">DSM 102200</strain>
    </source>
</reference>
<gene>
    <name evidence="2" type="ORF">FB559_7582</name>
</gene>
<accession>A0A543BZN2</accession>
<keyword evidence="1" id="KW-1133">Transmembrane helix</keyword>
<keyword evidence="3" id="KW-1185">Reference proteome</keyword>
<proteinExistence type="predicted"/>
<comment type="caution">
    <text evidence="2">The sequence shown here is derived from an EMBL/GenBank/DDBJ whole genome shotgun (WGS) entry which is preliminary data.</text>
</comment>
<keyword evidence="1" id="KW-0472">Membrane</keyword>